<evidence type="ECO:0000313" key="2">
    <source>
        <dbReference type="EMBL" id="MBK1875641.1"/>
    </source>
</evidence>
<evidence type="ECO:0000313" key="3">
    <source>
        <dbReference type="Proteomes" id="UP000617628"/>
    </source>
</evidence>
<dbReference type="EMBL" id="JAENIL010000003">
    <property type="protein sequence ID" value="MBK1875641.1"/>
    <property type="molecule type" value="Genomic_DNA"/>
</dbReference>
<reference evidence="2" key="1">
    <citation type="submission" date="2021-01" db="EMBL/GenBank/DDBJ databases">
        <title>Modified the classification status of verrucomicrobia.</title>
        <authorList>
            <person name="Feng X."/>
        </authorList>
    </citation>
    <scope>NUCLEOTIDE SEQUENCE</scope>
    <source>
        <strain evidence="2">KCTC 13126</strain>
    </source>
</reference>
<proteinExistence type="predicted"/>
<dbReference type="InterPro" id="IPR002686">
    <property type="entry name" value="Transposase_17"/>
</dbReference>
<dbReference type="PANTHER" id="PTHR36966">
    <property type="entry name" value="REP-ASSOCIATED TYROSINE TRANSPOSASE"/>
    <property type="match status" value="1"/>
</dbReference>
<dbReference type="RefSeq" id="WP_200353860.1">
    <property type="nucleotide sequence ID" value="NZ_JAENIL010000003.1"/>
</dbReference>
<evidence type="ECO:0000259" key="1">
    <source>
        <dbReference type="SMART" id="SM01321"/>
    </source>
</evidence>
<dbReference type="Pfam" id="PF01797">
    <property type="entry name" value="Y1_Tnp"/>
    <property type="match status" value="1"/>
</dbReference>
<feature type="domain" description="Transposase IS200-like" evidence="1">
    <location>
        <begin position="20"/>
        <end position="183"/>
    </location>
</feature>
<dbReference type="AlphaFoldDB" id="A0A934RVM3"/>
<dbReference type="Gene3D" id="3.30.70.1290">
    <property type="entry name" value="Transposase IS200-like"/>
    <property type="match status" value="1"/>
</dbReference>
<organism evidence="2 3">
    <name type="scientific">Pelagicoccus mobilis</name>
    <dbReference type="NCBI Taxonomy" id="415221"/>
    <lineage>
        <taxon>Bacteria</taxon>
        <taxon>Pseudomonadati</taxon>
        <taxon>Verrucomicrobiota</taxon>
        <taxon>Opitutia</taxon>
        <taxon>Puniceicoccales</taxon>
        <taxon>Pelagicoccaceae</taxon>
        <taxon>Pelagicoccus</taxon>
    </lineage>
</organism>
<comment type="caution">
    <text evidence="2">The sequence shown here is derived from an EMBL/GenBank/DDBJ whole genome shotgun (WGS) entry which is preliminary data.</text>
</comment>
<dbReference type="InterPro" id="IPR052715">
    <property type="entry name" value="RAYT_transposase"/>
</dbReference>
<keyword evidence="3" id="KW-1185">Reference proteome</keyword>
<name>A0A934RVM3_9BACT</name>
<dbReference type="GO" id="GO:0006313">
    <property type="term" value="P:DNA transposition"/>
    <property type="evidence" value="ECO:0007669"/>
    <property type="project" value="InterPro"/>
</dbReference>
<sequence>MSDLRITEQRWRNRLPHWEVKGASFFITIRCAGSMPKEAVARVKEIRESMDRVESVSDQLVHLQRQLFLICEKYLDSGYGFCPFSDDLLARRFIEIFEDWLAEANWCPSAFCVMPNHVHLLAMRREKSPVGLRDFVSRLKGRSAKELNELLGRRGAFWHPDWFDRWMRNFAELRRVEEYILDNPVKAGLVNRAEDYPFVWRAADAG</sequence>
<dbReference type="SUPFAM" id="SSF143422">
    <property type="entry name" value="Transposase IS200-like"/>
    <property type="match status" value="1"/>
</dbReference>
<dbReference type="SMART" id="SM01321">
    <property type="entry name" value="Y1_Tnp"/>
    <property type="match status" value="1"/>
</dbReference>
<gene>
    <name evidence="2" type="ORF">JIN87_02115</name>
</gene>
<dbReference type="GO" id="GO:0004803">
    <property type="term" value="F:transposase activity"/>
    <property type="evidence" value="ECO:0007669"/>
    <property type="project" value="InterPro"/>
</dbReference>
<dbReference type="PANTHER" id="PTHR36966:SF1">
    <property type="entry name" value="REP-ASSOCIATED TYROSINE TRANSPOSASE"/>
    <property type="match status" value="1"/>
</dbReference>
<dbReference type="Proteomes" id="UP000617628">
    <property type="component" value="Unassembled WGS sequence"/>
</dbReference>
<accession>A0A934RVM3</accession>
<dbReference type="GO" id="GO:0043565">
    <property type="term" value="F:sequence-specific DNA binding"/>
    <property type="evidence" value="ECO:0007669"/>
    <property type="project" value="TreeGrafter"/>
</dbReference>
<protein>
    <submittedName>
        <fullName evidence="2">Transposase</fullName>
    </submittedName>
</protein>
<dbReference type="InterPro" id="IPR036515">
    <property type="entry name" value="Transposase_17_sf"/>
</dbReference>